<accession>A0A7Z7J446</accession>
<dbReference type="EMBL" id="OGUU01000001">
    <property type="protein sequence ID" value="SPC06162.1"/>
    <property type="molecule type" value="Genomic_DNA"/>
</dbReference>
<sequence>MHASADIDIRQAAPFTYATLLNLIAPKTMFRPDPAQHGYPTNMDYFNAQKR</sequence>
<dbReference type="AlphaFoldDB" id="A0A7Z7J446"/>
<gene>
    <name evidence="1" type="ORF">CBM2594_A10124</name>
</gene>
<name>A0A7Z7J446_9BURK</name>
<evidence type="ECO:0000313" key="1">
    <source>
        <dbReference type="EMBL" id="SPC06162.1"/>
    </source>
</evidence>
<organism evidence="1">
    <name type="scientific">Cupriavidus taiwanensis</name>
    <dbReference type="NCBI Taxonomy" id="164546"/>
    <lineage>
        <taxon>Bacteria</taxon>
        <taxon>Pseudomonadati</taxon>
        <taxon>Pseudomonadota</taxon>
        <taxon>Betaproteobacteria</taxon>
        <taxon>Burkholderiales</taxon>
        <taxon>Burkholderiaceae</taxon>
        <taxon>Cupriavidus</taxon>
    </lineage>
</organism>
<proteinExistence type="predicted"/>
<reference evidence="1" key="1">
    <citation type="submission" date="2018-01" db="EMBL/GenBank/DDBJ databases">
        <authorList>
            <person name="Clerissi C."/>
        </authorList>
    </citation>
    <scope>NUCLEOTIDE SEQUENCE [LARGE SCALE GENOMIC DNA]</scope>
    <source>
        <strain evidence="1">Cupriavidus taiwanensis STM 6021</strain>
    </source>
</reference>
<dbReference type="Proteomes" id="UP000257139">
    <property type="component" value="Chromosome CBM2594_a"/>
</dbReference>
<comment type="caution">
    <text evidence="1">The sequence shown here is derived from an EMBL/GenBank/DDBJ whole genome shotgun (WGS) entry which is preliminary data.</text>
</comment>
<protein>
    <submittedName>
        <fullName evidence="1">Uncharacterized protein</fullName>
    </submittedName>
</protein>